<name>A0A388KEQ9_CHABU</name>
<keyword evidence="1" id="KW-0175">Coiled coil</keyword>
<dbReference type="Gramene" id="GBG68487">
    <property type="protein sequence ID" value="GBG68487"/>
    <property type="gene ID" value="CBR_g3031"/>
</dbReference>
<gene>
    <name evidence="3" type="ORF">CBR_g3031</name>
</gene>
<feature type="compositionally biased region" description="Basic and acidic residues" evidence="2">
    <location>
        <begin position="150"/>
        <end position="166"/>
    </location>
</feature>
<dbReference type="PANTHER" id="PTHR34121">
    <property type="entry name" value="MYOSIN-11"/>
    <property type="match status" value="1"/>
</dbReference>
<dbReference type="InterPro" id="IPR043502">
    <property type="entry name" value="DNA/RNA_pol_sf"/>
</dbReference>
<dbReference type="Pfam" id="PF08284">
    <property type="entry name" value="RVP_2"/>
    <property type="match status" value="1"/>
</dbReference>
<feature type="region of interest" description="Disordered" evidence="2">
    <location>
        <begin position="126"/>
        <end position="224"/>
    </location>
</feature>
<dbReference type="EMBL" id="BFEA01000101">
    <property type="protein sequence ID" value="GBG68487.1"/>
    <property type="molecule type" value="Genomic_DNA"/>
</dbReference>
<protein>
    <submittedName>
        <fullName evidence="3">Uncharacterized protein</fullName>
    </submittedName>
</protein>
<evidence type="ECO:0000313" key="3">
    <source>
        <dbReference type="EMBL" id="GBG68487.1"/>
    </source>
</evidence>
<accession>A0A388KEQ9</accession>
<dbReference type="Gene3D" id="3.10.10.10">
    <property type="entry name" value="HIV Type 1 Reverse Transcriptase, subunit A, domain 1"/>
    <property type="match status" value="1"/>
</dbReference>
<organism evidence="3 4">
    <name type="scientific">Chara braunii</name>
    <name type="common">Braun's stonewort</name>
    <dbReference type="NCBI Taxonomy" id="69332"/>
    <lineage>
        <taxon>Eukaryota</taxon>
        <taxon>Viridiplantae</taxon>
        <taxon>Streptophyta</taxon>
        <taxon>Charophyceae</taxon>
        <taxon>Charales</taxon>
        <taxon>Characeae</taxon>
        <taxon>Chara</taxon>
    </lineage>
</organism>
<feature type="region of interest" description="Disordered" evidence="2">
    <location>
        <begin position="1"/>
        <end position="112"/>
    </location>
</feature>
<dbReference type="PANTHER" id="PTHR34121:SF1">
    <property type="entry name" value="FILAMIN-A-INTERACTING PROTEIN 1"/>
    <property type="match status" value="1"/>
</dbReference>
<feature type="region of interest" description="Disordered" evidence="2">
    <location>
        <begin position="416"/>
        <end position="451"/>
    </location>
</feature>
<feature type="region of interest" description="Disordered" evidence="2">
    <location>
        <begin position="1117"/>
        <end position="1266"/>
    </location>
</feature>
<dbReference type="CDD" id="cd00303">
    <property type="entry name" value="retropepsin_like"/>
    <property type="match status" value="1"/>
</dbReference>
<dbReference type="SUPFAM" id="SSF56672">
    <property type="entry name" value="DNA/RNA polymerases"/>
    <property type="match status" value="1"/>
</dbReference>
<feature type="compositionally biased region" description="Basic and acidic residues" evidence="2">
    <location>
        <begin position="102"/>
        <end position="112"/>
    </location>
</feature>
<dbReference type="Gene3D" id="2.40.70.10">
    <property type="entry name" value="Acid Proteases"/>
    <property type="match status" value="1"/>
</dbReference>
<dbReference type="STRING" id="69332.A0A388KEQ9"/>
<feature type="compositionally biased region" description="Basic and acidic residues" evidence="2">
    <location>
        <begin position="23"/>
        <end position="94"/>
    </location>
</feature>
<evidence type="ECO:0000313" key="4">
    <source>
        <dbReference type="Proteomes" id="UP000265515"/>
    </source>
</evidence>
<evidence type="ECO:0000256" key="2">
    <source>
        <dbReference type="SAM" id="MobiDB-lite"/>
    </source>
</evidence>
<reference evidence="3 4" key="1">
    <citation type="journal article" date="2018" name="Cell">
        <title>The Chara Genome: Secondary Complexity and Implications for Plant Terrestrialization.</title>
        <authorList>
            <person name="Nishiyama T."/>
            <person name="Sakayama H."/>
            <person name="Vries J.D."/>
            <person name="Buschmann H."/>
            <person name="Saint-Marcoux D."/>
            <person name="Ullrich K.K."/>
            <person name="Haas F.B."/>
            <person name="Vanderstraeten L."/>
            <person name="Becker D."/>
            <person name="Lang D."/>
            <person name="Vosolsobe S."/>
            <person name="Rombauts S."/>
            <person name="Wilhelmsson P.K.I."/>
            <person name="Janitza P."/>
            <person name="Kern R."/>
            <person name="Heyl A."/>
            <person name="Rumpler F."/>
            <person name="Villalobos L.I.A.C."/>
            <person name="Clay J.M."/>
            <person name="Skokan R."/>
            <person name="Toyoda A."/>
            <person name="Suzuki Y."/>
            <person name="Kagoshima H."/>
            <person name="Schijlen E."/>
            <person name="Tajeshwar N."/>
            <person name="Catarino B."/>
            <person name="Hetherington A.J."/>
            <person name="Saltykova A."/>
            <person name="Bonnot C."/>
            <person name="Breuninger H."/>
            <person name="Symeonidi A."/>
            <person name="Radhakrishnan G.V."/>
            <person name="Van Nieuwerburgh F."/>
            <person name="Deforce D."/>
            <person name="Chang C."/>
            <person name="Karol K.G."/>
            <person name="Hedrich R."/>
            <person name="Ulvskov P."/>
            <person name="Glockner G."/>
            <person name="Delwiche C.F."/>
            <person name="Petrasek J."/>
            <person name="Van de Peer Y."/>
            <person name="Friml J."/>
            <person name="Beilby M."/>
            <person name="Dolan L."/>
            <person name="Kohara Y."/>
            <person name="Sugano S."/>
            <person name="Fujiyama A."/>
            <person name="Delaux P.-M."/>
            <person name="Quint M."/>
            <person name="TheiBen G."/>
            <person name="Hagemann M."/>
            <person name="Harholt J."/>
            <person name="Dunand C."/>
            <person name="Zachgo S."/>
            <person name="Langdale J."/>
            <person name="Maumus F."/>
            <person name="Straeten D.V.D."/>
            <person name="Gould S.B."/>
            <person name="Rensing S.A."/>
        </authorList>
    </citation>
    <scope>NUCLEOTIDE SEQUENCE [LARGE SCALE GENOMIC DNA]</scope>
    <source>
        <strain evidence="3 4">S276</strain>
    </source>
</reference>
<dbReference type="InterPro" id="IPR021109">
    <property type="entry name" value="Peptidase_aspartic_dom_sf"/>
</dbReference>
<feature type="compositionally biased region" description="Acidic residues" evidence="2">
    <location>
        <begin position="189"/>
        <end position="200"/>
    </location>
</feature>
<feature type="coiled-coil region" evidence="1">
    <location>
        <begin position="845"/>
        <end position="915"/>
    </location>
</feature>
<feature type="region of interest" description="Disordered" evidence="2">
    <location>
        <begin position="321"/>
        <end position="367"/>
    </location>
</feature>
<dbReference type="OrthoDB" id="2019255at2759"/>
<feature type="compositionally biased region" description="Basic and acidic residues" evidence="2">
    <location>
        <begin position="1230"/>
        <end position="1244"/>
    </location>
</feature>
<sequence>MSVAQFIRENRVTVARKAPTVLKQKDKPTQVEKDKEKGQLEKGKGKEGRKEGVEEEGAGKEREQRTEKDKGMKRVMAKKGEVKEKLKDSGKDATKGGNQVENTERQKIVFTEKGKLVGQAALLCKDIDQSSPFVFGSGKPKKKKGKKHTKGGEAIKDGEPSEKIDTPAEGPSPDAQERVEQPPSHADSDSDLEMLEEETEQVFKPPGSEAGSEQHQAAGGDNPALDHMDFAIPSLFQEGQLLAADVVASRLQIISTTGQCILALRGMPINCVHSGKQYNNFKNAIKRLEEVAISAHGEERIKALRGWLTALKDIQNACTVEKEKEKEKEKGHEKKGKEEHVDESGATIDDGGAASRSAEGDDNPNISSMKAQTALFYDADVGNEPLNFRDVFLRSRALENLMVSFILVPPRLLSSSGKQARGVEETSTLSTTREAEQSAAGPSEEPGSDQQLALEARTNVDSEAGAVQVLYTEPWEESREVDLHAHMEHRLQLKQQRRVQGSVELTFFKLLINRRYIRVLIDSGSTTNFFSPNGIRKAGLGMKQVELQNPRRTQVGNQEVVTSTHAVKGVRITFDKDRTVTHELNFYVLDKCPFDAVIGLGWLKAHCLRTTGADNQLVVLDAKGNERTFLLDETRESPVTLLSANKFCRTVRRRKEAEFVHIGLVKPLHVPFTSTSVPPTSTVNDQSISDPNTSKPVVITVNSRSDFLSPDEDDPPPEIPANIRLLLDRFPEVLAEPRGVPERPVKHKIEIVEGSVPPKGCVYRMGQGELEELRRQIDDMIDRGWIRPSESEFGAPGTMNTEELLHLANSRQKLLERKAAFFNYDKSKGDHKMTVERLKGLSVTLKEAVREMKLKMEENRQQKHDALLYRSSKAAEVLEAEKVISAEVIALDKRRQALEAELKEVMAAITVATAKHIHIQEEKEQFDVASSNIVAHLAQQEEELAHRIMSHSVEESAVSMWQGFMQDTWALQLICTEERDKRTKDAAQKAMAEFLQIAAKHLKYRQEELTLLYKRLKFCSAELETMRVKSLHVEELGMDTVAANISSGKRRLEEKYLEAEALATKVFGVIESIRREATKYAATVQDGDGKAALETVQEYLASIDKLQAQIKDIDRPEINWEKEDENAKSGSETVSGTTSADKSVENSPAATPRGGGLLSGVLGSLAGSPRSRQEGRQLQSPRGDGDAAASSSHATEGSTAAAAGGADSDEQDDDSFKDVENDSEAGTELAKGHLGEDASTREEISGWEFDELGQEPDVPKAGGSKKDLGLIDKIWMGSSEELQVLPGGRSSK</sequence>
<feature type="compositionally biased region" description="Basic and acidic residues" evidence="2">
    <location>
        <begin position="1117"/>
        <end position="1127"/>
    </location>
</feature>
<feature type="compositionally biased region" description="Basic and acidic residues" evidence="2">
    <location>
        <begin position="321"/>
        <end position="343"/>
    </location>
</feature>
<feature type="compositionally biased region" description="Polar residues" evidence="2">
    <location>
        <begin position="1128"/>
        <end position="1149"/>
    </location>
</feature>
<proteinExistence type="predicted"/>
<feature type="compositionally biased region" description="Low complexity" evidence="2">
    <location>
        <begin position="1159"/>
        <end position="1168"/>
    </location>
</feature>
<feature type="compositionally biased region" description="Basic residues" evidence="2">
    <location>
        <begin position="139"/>
        <end position="149"/>
    </location>
</feature>
<keyword evidence="4" id="KW-1185">Reference proteome</keyword>
<feature type="compositionally biased region" description="Low complexity" evidence="2">
    <location>
        <begin position="1187"/>
        <end position="1206"/>
    </location>
</feature>
<comment type="caution">
    <text evidence="3">The sequence shown here is derived from an EMBL/GenBank/DDBJ whole genome shotgun (WGS) entry which is preliminary data.</text>
</comment>
<dbReference type="Proteomes" id="UP000265515">
    <property type="component" value="Unassembled WGS sequence"/>
</dbReference>
<evidence type="ECO:0000256" key="1">
    <source>
        <dbReference type="SAM" id="Coils"/>
    </source>
</evidence>